<evidence type="ECO:0000313" key="6">
    <source>
        <dbReference type="Proteomes" id="UP000050424"/>
    </source>
</evidence>
<dbReference type="PROSITE" id="PS50181">
    <property type="entry name" value="FBOX"/>
    <property type="match status" value="1"/>
</dbReference>
<feature type="repeat" description="ANK" evidence="3">
    <location>
        <begin position="612"/>
        <end position="641"/>
    </location>
</feature>
<organism evidence="5 6">
    <name type="scientific">Neonectria ditissima</name>
    <dbReference type="NCBI Taxonomy" id="78410"/>
    <lineage>
        <taxon>Eukaryota</taxon>
        <taxon>Fungi</taxon>
        <taxon>Dikarya</taxon>
        <taxon>Ascomycota</taxon>
        <taxon>Pezizomycotina</taxon>
        <taxon>Sordariomycetes</taxon>
        <taxon>Hypocreomycetidae</taxon>
        <taxon>Hypocreales</taxon>
        <taxon>Nectriaceae</taxon>
        <taxon>Neonectria</taxon>
    </lineage>
</organism>
<dbReference type="InterPro" id="IPR002110">
    <property type="entry name" value="Ankyrin_rpt"/>
</dbReference>
<dbReference type="PRINTS" id="PR01415">
    <property type="entry name" value="ANKYRIN"/>
</dbReference>
<keyword evidence="6" id="KW-1185">Reference proteome</keyword>
<proteinExistence type="predicted"/>
<dbReference type="Pfam" id="PF00023">
    <property type="entry name" value="Ank"/>
    <property type="match status" value="1"/>
</dbReference>
<accession>A0A0N8H5A0</accession>
<dbReference type="EMBL" id="LKCW01000244">
    <property type="protein sequence ID" value="KPM35588.1"/>
    <property type="molecule type" value="Genomic_DNA"/>
</dbReference>
<dbReference type="Gene3D" id="1.25.40.20">
    <property type="entry name" value="Ankyrin repeat-containing domain"/>
    <property type="match status" value="4"/>
</dbReference>
<dbReference type="Proteomes" id="UP000050424">
    <property type="component" value="Unassembled WGS sequence"/>
</dbReference>
<dbReference type="InterPro" id="IPR036770">
    <property type="entry name" value="Ankyrin_rpt-contain_sf"/>
</dbReference>
<keyword evidence="1" id="KW-0677">Repeat</keyword>
<dbReference type="PROSITE" id="PS50297">
    <property type="entry name" value="ANK_REP_REGION"/>
    <property type="match status" value="2"/>
</dbReference>
<reference evidence="5 6" key="1">
    <citation type="submission" date="2015-09" db="EMBL/GenBank/DDBJ databases">
        <title>Draft genome of a European isolate of the apple canker pathogen Neonectria ditissima.</title>
        <authorList>
            <person name="Gomez-Cortecero A."/>
            <person name="Harrison R.J."/>
            <person name="Armitage A.D."/>
        </authorList>
    </citation>
    <scope>NUCLEOTIDE SEQUENCE [LARGE SCALE GENOMIC DNA]</scope>
    <source>
        <strain evidence="5 6">R09/05</strain>
    </source>
</reference>
<protein>
    <recommendedName>
        <fullName evidence="4">F-box domain-containing protein</fullName>
    </recommendedName>
</protein>
<dbReference type="STRING" id="78410.A0A0N8H5A0"/>
<dbReference type="PROSITE" id="PS50088">
    <property type="entry name" value="ANK_REPEAT"/>
    <property type="match status" value="2"/>
</dbReference>
<gene>
    <name evidence="5" type="ORF">AK830_g10984</name>
</gene>
<dbReference type="InterPro" id="IPR001810">
    <property type="entry name" value="F-box_dom"/>
</dbReference>
<dbReference type="OrthoDB" id="341259at2759"/>
<comment type="caution">
    <text evidence="5">The sequence shown here is derived from an EMBL/GenBank/DDBJ whole genome shotgun (WGS) entry which is preliminary data.</text>
</comment>
<name>A0A0N8H5A0_9HYPO</name>
<evidence type="ECO:0000256" key="3">
    <source>
        <dbReference type="PROSITE-ProRule" id="PRU00023"/>
    </source>
</evidence>
<sequence>MDLCDLPLDILYEIAAHLPFSSVANWVLTSRRHHEVITQVLYLKLPRTASRVTTMRHDDTSDPRFRGLVLAWAASYGNLATIRNILAVERMGPWVNEPVLGRGCSSGLRPPGSYGMTPMHQAARYGHIEVIDLLANFGADVDATIALDVLRPIHFARNAEVVRALVRHGSSINPLPNSRAPLTYQIASNRKLDVVKCLLDLGCNINAVTSETTSAAHEATRLGMISVLNWLLDAGLDVTHPTPPGGSLIYHAIYHLKVFSPGLAQRFVETLLDHGAPAHGGMIQAKGSQKLETFQTNLYLATTIPHAQKLCNLLITHGAEMETKCWMRNDPGSLSTKVFFPTESDREPVTAVTHLLLNASISPEVHAEDKLKTVLVFLKHGAKIDTSFQGSSLLNYFLNRARGQSLLKVVHFMLDHGADVNASYELGWVTRRPIHIFLTNPAWLNRSQRMAPRTASRVLERLLQLGTDPNMPDSSGTTPLTYACCMPLVVDARQTIKLLLKYGADVETPSMDGLNTLHCVLRGYSRLFPESADRFHVILTRAPTEVVGIDALDKDGMTPLARLASLILDKASTADATSEHACLRQRMMTMLIRSGANVHAKHSGKTQRPFLAGATPLHFACYNWDPTALKLLLAKSASEDVNLLTDTGFTPLMILVTAAIQNIVKRNEMMAMKQLLLDAGADPTIRNAEGKTAWDLWVERETTGKDWAWELVVQDLEVKNNE</sequence>
<dbReference type="Pfam" id="PF12796">
    <property type="entry name" value="Ank_2"/>
    <property type="match status" value="1"/>
</dbReference>
<feature type="repeat" description="ANK" evidence="3">
    <location>
        <begin position="114"/>
        <end position="146"/>
    </location>
</feature>
<dbReference type="PANTHER" id="PTHR24198:SF165">
    <property type="entry name" value="ANKYRIN REPEAT-CONTAINING PROTEIN-RELATED"/>
    <property type="match status" value="1"/>
</dbReference>
<dbReference type="SMART" id="SM00248">
    <property type="entry name" value="ANK"/>
    <property type="match status" value="8"/>
</dbReference>
<keyword evidence="2 3" id="KW-0040">ANK repeat</keyword>
<feature type="domain" description="F-box" evidence="4">
    <location>
        <begin position="1"/>
        <end position="45"/>
    </location>
</feature>
<evidence type="ECO:0000259" key="4">
    <source>
        <dbReference type="PROSITE" id="PS50181"/>
    </source>
</evidence>
<dbReference type="PANTHER" id="PTHR24198">
    <property type="entry name" value="ANKYRIN REPEAT AND PROTEIN KINASE DOMAIN-CONTAINING PROTEIN"/>
    <property type="match status" value="1"/>
</dbReference>
<dbReference type="SUPFAM" id="SSF48403">
    <property type="entry name" value="Ankyrin repeat"/>
    <property type="match status" value="2"/>
</dbReference>
<evidence type="ECO:0000256" key="1">
    <source>
        <dbReference type="ARBA" id="ARBA00022737"/>
    </source>
</evidence>
<evidence type="ECO:0000256" key="2">
    <source>
        <dbReference type="ARBA" id="ARBA00023043"/>
    </source>
</evidence>
<dbReference type="Pfam" id="PF13606">
    <property type="entry name" value="Ank_3"/>
    <property type="match status" value="1"/>
</dbReference>
<evidence type="ECO:0000313" key="5">
    <source>
        <dbReference type="EMBL" id="KPM35588.1"/>
    </source>
</evidence>
<dbReference type="AlphaFoldDB" id="A0A0N8H5A0"/>